<proteinExistence type="predicted"/>
<dbReference type="InterPro" id="IPR036259">
    <property type="entry name" value="MFS_trans_sf"/>
</dbReference>
<reference evidence="3" key="1">
    <citation type="submission" date="2025-08" db="UniProtKB">
        <authorList>
            <consortium name="RefSeq"/>
        </authorList>
    </citation>
    <scope>IDENTIFICATION</scope>
    <source>
        <tissue evidence="3">Testes</tissue>
    </source>
</reference>
<keyword evidence="1" id="KW-1133">Transmembrane helix</keyword>
<feature type="transmembrane region" description="Helical" evidence="1">
    <location>
        <begin position="21"/>
        <end position="41"/>
    </location>
</feature>
<dbReference type="Pfam" id="PF07690">
    <property type="entry name" value="MFS_1"/>
    <property type="match status" value="1"/>
</dbReference>
<accession>A0ABM0M4X8</accession>
<evidence type="ECO:0000313" key="2">
    <source>
        <dbReference type="Proteomes" id="UP000694865"/>
    </source>
</evidence>
<evidence type="ECO:0000313" key="3">
    <source>
        <dbReference type="RefSeq" id="XP_006815069.1"/>
    </source>
</evidence>
<feature type="transmembrane region" description="Helical" evidence="1">
    <location>
        <begin position="53"/>
        <end position="77"/>
    </location>
</feature>
<sequence>MVFTLYPHVTKDYVGGTNLTAALALASMFNGVGAMIGPTVAGLLYDITKDCTTSFYFCGGCITFAGILMLTVAPVTLRIQRSRKKVIHVNNEFDNVDFYPHRGRPDTCESISQKGG</sequence>
<gene>
    <name evidence="3" type="primary">LOC102803801</name>
</gene>
<dbReference type="InterPro" id="IPR011701">
    <property type="entry name" value="MFS"/>
</dbReference>
<dbReference type="SUPFAM" id="SSF103473">
    <property type="entry name" value="MFS general substrate transporter"/>
    <property type="match status" value="1"/>
</dbReference>
<dbReference type="Gene3D" id="1.20.1250.20">
    <property type="entry name" value="MFS general substrate transporter like domains"/>
    <property type="match status" value="1"/>
</dbReference>
<keyword evidence="2" id="KW-1185">Reference proteome</keyword>
<protein>
    <submittedName>
        <fullName evidence="3">Monocarboxylate transporter 14-like</fullName>
    </submittedName>
</protein>
<organism evidence="2 3">
    <name type="scientific">Saccoglossus kowalevskii</name>
    <name type="common">Acorn worm</name>
    <dbReference type="NCBI Taxonomy" id="10224"/>
    <lineage>
        <taxon>Eukaryota</taxon>
        <taxon>Metazoa</taxon>
        <taxon>Hemichordata</taxon>
        <taxon>Enteropneusta</taxon>
        <taxon>Harrimaniidae</taxon>
        <taxon>Saccoglossus</taxon>
    </lineage>
</organism>
<name>A0ABM0M4X8_SACKO</name>
<dbReference type="RefSeq" id="XP_006815069.1">
    <property type="nucleotide sequence ID" value="XM_006815006.1"/>
</dbReference>
<keyword evidence="1" id="KW-0472">Membrane</keyword>
<dbReference type="GeneID" id="102803801"/>
<evidence type="ECO:0000256" key="1">
    <source>
        <dbReference type="SAM" id="Phobius"/>
    </source>
</evidence>
<dbReference type="Proteomes" id="UP000694865">
    <property type="component" value="Unplaced"/>
</dbReference>
<keyword evidence="1" id="KW-0812">Transmembrane</keyword>